<dbReference type="EMBL" id="JASNQZ010000008">
    <property type="protein sequence ID" value="KAL0954187.1"/>
    <property type="molecule type" value="Genomic_DNA"/>
</dbReference>
<dbReference type="Proteomes" id="UP001556367">
    <property type="component" value="Unassembled WGS sequence"/>
</dbReference>
<protein>
    <recommendedName>
        <fullName evidence="4">Secreted protein</fullName>
    </recommendedName>
</protein>
<name>A0ABR3JF64_9AGAR</name>
<evidence type="ECO:0000313" key="2">
    <source>
        <dbReference type="EMBL" id="KAL0954187.1"/>
    </source>
</evidence>
<accession>A0ABR3JF64</accession>
<feature type="chain" id="PRO_5046817072" description="Secreted protein" evidence="1">
    <location>
        <begin position="25"/>
        <end position="134"/>
    </location>
</feature>
<feature type="signal peptide" evidence="1">
    <location>
        <begin position="1"/>
        <end position="24"/>
    </location>
</feature>
<gene>
    <name evidence="2" type="ORF">HGRIS_005315</name>
</gene>
<evidence type="ECO:0000256" key="1">
    <source>
        <dbReference type="SAM" id="SignalP"/>
    </source>
</evidence>
<sequence>MLLAGGFLLAGFSRLLILKAMAMSADTCHRDTLRSRGTHDETADNDLNCGCPGHKASSLTILPLFPGPFMVVRSILLLYLSINQDLSPLCSSHSLEPCAIVAYQHTRGACQLLLYRSKKPIFQSPLLKPHRRRY</sequence>
<keyword evidence="1" id="KW-0732">Signal</keyword>
<keyword evidence="3" id="KW-1185">Reference proteome</keyword>
<reference evidence="3" key="1">
    <citation type="submission" date="2024-06" db="EMBL/GenBank/DDBJ databases">
        <title>Multi-omics analyses provide insights into the biosynthesis of the anticancer antibiotic pleurotin in Hohenbuehelia grisea.</title>
        <authorList>
            <person name="Weaver J.A."/>
            <person name="Alberti F."/>
        </authorList>
    </citation>
    <scope>NUCLEOTIDE SEQUENCE [LARGE SCALE GENOMIC DNA]</scope>
    <source>
        <strain evidence="3">T-177</strain>
    </source>
</reference>
<proteinExistence type="predicted"/>
<comment type="caution">
    <text evidence="2">The sequence shown here is derived from an EMBL/GenBank/DDBJ whole genome shotgun (WGS) entry which is preliminary data.</text>
</comment>
<organism evidence="2 3">
    <name type="scientific">Hohenbuehelia grisea</name>
    <dbReference type="NCBI Taxonomy" id="104357"/>
    <lineage>
        <taxon>Eukaryota</taxon>
        <taxon>Fungi</taxon>
        <taxon>Dikarya</taxon>
        <taxon>Basidiomycota</taxon>
        <taxon>Agaricomycotina</taxon>
        <taxon>Agaricomycetes</taxon>
        <taxon>Agaricomycetidae</taxon>
        <taxon>Agaricales</taxon>
        <taxon>Pleurotineae</taxon>
        <taxon>Pleurotaceae</taxon>
        <taxon>Hohenbuehelia</taxon>
    </lineage>
</organism>
<evidence type="ECO:0008006" key="4">
    <source>
        <dbReference type="Google" id="ProtNLM"/>
    </source>
</evidence>
<evidence type="ECO:0000313" key="3">
    <source>
        <dbReference type="Proteomes" id="UP001556367"/>
    </source>
</evidence>